<dbReference type="PANTHER" id="PTHR46553">
    <property type="entry name" value="ADENINE NUCLEOTIDE ALPHA HYDROLASES-LIKE SUPERFAMILY PROTEIN"/>
    <property type="match status" value="1"/>
</dbReference>
<dbReference type="EMBL" id="JAVLVT010000010">
    <property type="protein sequence ID" value="MDS1272361.1"/>
    <property type="molecule type" value="Genomic_DNA"/>
</dbReference>
<evidence type="ECO:0000259" key="2">
    <source>
        <dbReference type="Pfam" id="PF00582"/>
    </source>
</evidence>
<dbReference type="InterPro" id="IPR014729">
    <property type="entry name" value="Rossmann-like_a/b/a_fold"/>
</dbReference>
<evidence type="ECO:0000313" key="4">
    <source>
        <dbReference type="Proteomes" id="UP001250214"/>
    </source>
</evidence>
<dbReference type="Pfam" id="PF00582">
    <property type="entry name" value="Usp"/>
    <property type="match status" value="2"/>
</dbReference>
<feature type="domain" description="UspA" evidence="2">
    <location>
        <begin position="158"/>
        <end position="290"/>
    </location>
</feature>
<gene>
    <name evidence="3" type="ORF">RIF23_18905</name>
</gene>
<proteinExistence type="inferred from homology"/>
<comment type="caution">
    <text evidence="3">The sequence shown here is derived from an EMBL/GenBank/DDBJ whole genome shotgun (WGS) entry which is preliminary data.</text>
</comment>
<protein>
    <submittedName>
        <fullName evidence="3">Universal stress protein</fullName>
    </submittedName>
</protein>
<evidence type="ECO:0000313" key="3">
    <source>
        <dbReference type="EMBL" id="MDS1272361.1"/>
    </source>
</evidence>
<dbReference type="Gene3D" id="3.40.50.620">
    <property type="entry name" value="HUPs"/>
    <property type="match status" value="2"/>
</dbReference>
<reference evidence="4" key="1">
    <citation type="submission" date="2023-07" db="EMBL/GenBank/DDBJ databases">
        <title>Novel species in the genus Lipingzhangella isolated from Sambhar Salt Lake.</title>
        <authorList>
            <person name="Jiya N."/>
            <person name="Kajale S."/>
            <person name="Sharma A."/>
        </authorList>
    </citation>
    <scope>NUCLEOTIDE SEQUENCE [LARGE SCALE GENOMIC DNA]</scope>
    <source>
        <strain evidence="4">LS1_29</strain>
    </source>
</reference>
<sequence length="294" mass="30740">MTAGSAVPHRPIVVGVEGSETDETTVAWATNEAVRRQTSLQLVHAQALPSWFGRNHRLTDEAKEYADARVAELLEQARAYVNAREPAMVTESHHEFGAVASVLSNAAREASLVVVGASPTPEQKHTPLRSVAGHVAAHAPCPVVVAHDPGDGPGSGDIIVGVDGSRASEAAVAFACEETVYRGIGVAAVLAWEPTVSGWPVLPDAPEAQRDLAADALAGAVARWQDRYPTVPLEQRLVQGPPVRALLDLAPHASLLVVGSHGHGWFPGLLLGSVSNALIRHAPVTVAVVRGSGH</sequence>
<dbReference type="PANTHER" id="PTHR46553:SF3">
    <property type="entry name" value="ADENINE NUCLEOTIDE ALPHA HYDROLASES-LIKE SUPERFAMILY PROTEIN"/>
    <property type="match status" value="1"/>
</dbReference>
<dbReference type="Proteomes" id="UP001250214">
    <property type="component" value="Unassembled WGS sequence"/>
</dbReference>
<keyword evidence="4" id="KW-1185">Reference proteome</keyword>
<dbReference type="SUPFAM" id="SSF52402">
    <property type="entry name" value="Adenine nucleotide alpha hydrolases-like"/>
    <property type="match status" value="2"/>
</dbReference>
<dbReference type="InterPro" id="IPR006016">
    <property type="entry name" value="UspA"/>
</dbReference>
<organism evidence="3 4">
    <name type="scientific">Lipingzhangella rawalii</name>
    <dbReference type="NCBI Taxonomy" id="2055835"/>
    <lineage>
        <taxon>Bacteria</taxon>
        <taxon>Bacillati</taxon>
        <taxon>Actinomycetota</taxon>
        <taxon>Actinomycetes</taxon>
        <taxon>Streptosporangiales</taxon>
        <taxon>Nocardiopsidaceae</taxon>
        <taxon>Lipingzhangella</taxon>
    </lineage>
</organism>
<evidence type="ECO:0000256" key="1">
    <source>
        <dbReference type="ARBA" id="ARBA00008791"/>
    </source>
</evidence>
<comment type="similarity">
    <text evidence="1">Belongs to the universal stress protein A family.</text>
</comment>
<dbReference type="CDD" id="cd00293">
    <property type="entry name" value="USP-like"/>
    <property type="match status" value="1"/>
</dbReference>
<dbReference type="PRINTS" id="PR01438">
    <property type="entry name" value="UNVRSLSTRESS"/>
</dbReference>
<dbReference type="InterPro" id="IPR006015">
    <property type="entry name" value="Universal_stress_UspA"/>
</dbReference>
<dbReference type="RefSeq" id="WP_310913928.1">
    <property type="nucleotide sequence ID" value="NZ_JAVLVT010000010.1"/>
</dbReference>
<accession>A0ABU2HAQ4</accession>
<feature type="domain" description="UspA" evidence="2">
    <location>
        <begin position="10"/>
        <end position="146"/>
    </location>
</feature>
<name>A0ABU2HAQ4_9ACTN</name>